<keyword evidence="1" id="KW-0677">Repeat</keyword>
<feature type="domain" description="DUF1736" evidence="5">
    <location>
        <begin position="242"/>
        <end position="314"/>
    </location>
</feature>
<dbReference type="GO" id="GO:0000030">
    <property type="term" value="F:mannosyltransferase activity"/>
    <property type="evidence" value="ECO:0007669"/>
    <property type="project" value="TreeGrafter"/>
</dbReference>
<keyword evidence="3 4" id="KW-0472">Membrane</keyword>
<sequence length="398" mass="45612">MTMWKKATIIVTGTLCYFNSLFGSFVFDDTEAIVKNKDVLPSTPLINVFKNDFWGTDVSLNTSHKSYRPITILTYRLNMFLSGSVLSPFHFHLTNVILYIVLCVLLYPMLRMFIKTQKQRTDVPFLSTLLFTVHPIHTEVVSGLVGRADLLCSILSIISMLLYKQLIKNSSVILFITIYLLIVVAVLCKETAIMVLGLCSIYDVFVTKIVQNKFDIKFIYRNLGLVVAGITILYFRFWIMNFEGPIFAKNDNPAAFAENILIRVFTYNYIYFLNVLLMIWPRWLCFDWSMGCVPVIDNLCDTRIIFILLFWIFICTSFIKIFGNLMYDTNSTTNALALSLLILPFVPASNIFFKVGFVIAERALLLPSAGYCLLIVLGAKKLQKRFYVKEHVSMRLAS</sequence>
<keyword evidence="7" id="KW-1185">Reference proteome</keyword>
<feature type="transmembrane region" description="Helical" evidence="4">
    <location>
        <begin position="304"/>
        <end position="323"/>
    </location>
</feature>
<feature type="transmembrane region" description="Helical" evidence="4">
    <location>
        <begin position="89"/>
        <end position="110"/>
    </location>
</feature>
<evidence type="ECO:0000256" key="2">
    <source>
        <dbReference type="ARBA" id="ARBA00022803"/>
    </source>
</evidence>
<accession>A0A0T6AWH5</accession>
<feature type="transmembrane region" description="Helical" evidence="4">
    <location>
        <begin position="359"/>
        <end position="379"/>
    </location>
</feature>
<gene>
    <name evidence="6" type="ORF">AMK59_8650</name>
</gene>
<dbReference type="GO" id="GO:0030968">
    <property type="term" value="P:endoplasmic reticulum unfolded protein response"/>
    <property type="evidence" value="ECO:0007669"/>
    <property type="project" value="TreeGrafter"/>
</dbReference>
<proteinExistence type="predicted"/>
<keyword evidence="4" id="KW-0812">Transmembrane</keyword>
<dbReference type="InterPro" id="IPR052346">
    <property type="entry name" value="O-mannosyl-transferase_TMTC"/>
</dbReference>
<dbReference type="PANTHER" id="PTHR44227">
    <property type="match status" value="1"/>
</dbReference>
<protein>
    <recommendedName>
        <fullName evidence="5">DUF1736 domain-containing protein</fullName>
    </recommendedName>
</protein>
<feature type="transmembrane region" description="Helical" evidence="4">
    <location>
        <begin position="172"/>
        <end position="198"/>
    </location>
</feature>
<evidence type="ECO:0000259" key="5">
    <source>
        <dbReference type="Pfam" id="PF08409"/>
    </source>
</evidence>
<evidence type="ECO:0000313" key="7">
    <source>
        <dbReference type="Proteomes" id="UP000051574"/>
    </source>
</evidence>
<evidence type="ECO:0000256" key="1">
    <source>
        <dbReference type="ARBA" id="ARBA00022737"/>
    </source>
</evidence>
<keyword evidence="4" id="KW-1133">Transmembrane helix</keyword>
<dbReference type="Pfam" id="PF08409">
    <property type="entry name" value="TMTC_DUF1736"/>
    <property type="match status" value="1"/>
</dbReference>
<dbReference type="InterPro" id="IPR013618">
    <property type="entry name" value="TMTC_DUF1736"/>
</dbReference>
<dbReference type="OrthoDB" id="1658288at2759"/>
<dbReference type="GO" id="GO:0035269">
    <property type="term" value="P:protein O-linked glycosylation via mannose"/>
    <property type="evidence" value="ECO:0007669"/>
    <property type="project" value="TreeGrafter"/>
</dbReference>
<keyword evidence="2" id="KW-0802">TPR repeat</keyword>
<organism evidence="6 7">
    <name type="scientific">Oryctes borbonicus</name>
    <dbReference type="NCBI Taxonomy" id="1629725"/>
    <lineage>
        <taxon>Eukaryota</taxon>
        <taxon>Metazoa</taxon>
        <taxon>Ecdysozoa</taxon>
        <taxon>Arthropoda</taxon>
        <taxon>Hexapoda</taxon>
        <taxon>Insecta</taxon>
        <taxon>Pterygota</taxon>
        <taxon>Neoptera</taxon>
        <taxon>Endopterygota</taxon>
        <taxon>Coleoptera</taxon>
        <taxon>Polyphaga</taxon>
        <taxon>Scarabaeiformia</taxon>
        <taxon>Scarabaeidae</taxon>
        <taxon>Dynastinae</taxon>
        <taxon>Oryctes</taxon>
    </lineage>
</organism>
<evidence type="ECO:0000256" key="4">
    <source>
        <dbReference type="SAM" id="Phobius"/>
    </source>
</evidence>
<dbReference type="AlphaFoldDB" id="A0A0T6AWH5"/>
<dbReference type="GO" id="GO:0005783">
    <property type="term" value="C:endoplasmic reticulum"/>
    <property type="evidence" value="ECO:0007669"/>
    <property type="project" value="TreeGrafter"/>
</dbReference>
<comment type="caution">
    <text evidence="6">The sequence shown here is derived from an EMBL/GenBank/DDBJ whole genome shotgun (WGS) entry which is preliminary data.</text>
</comment>
<reference evidence="6 7" key="1">
    <citation type="submission" date="2015-09" db="EMBL/GenBank/DDBJ databases">
        <title>Draft genome of the scarab beetle Oryctes borbonicus.</title>
        <authorList>
            <person name="Meyer J.M."/>
            <person name="Markov G.V."/>
            <person name="Baskaran P."/>
            <person name="Herrmann M."/>
            <person name="Sommer R.J."/>
            <person name="Roedelsperger C."/>
        </authorList>
    </citation>
    <scope>NUCLEOTIDE SEQUENCE [LARGE SCALE GENOMIC DNA]</scope>
    <source>
        <strain evidence="6">OB123</strain>
        <tissue evidence="6">Whole animal</tissue>
    </source>
</reference>
<name>A0A0T6AWH5_9SCAR</name>
<evidence type="ECO:0000256" key="3">
    <source>
        <dbReference type="ARBA" id="ARBA00023136"/>
    </source>
</evidence>
<feature type="transmembrane region" description="Helical" evidence="4">
    <location>
        <begin position="335"/>
        <end position="353"/>
    </location>
</feature>
<feature type="transmembrane region" description="Helical" evidence="4">
    <location>
        <begin position="218"/>
        <end position="239"/>
    </location>
</feature>
<evidence type="ECO:0000313" key="6">
    <source>
        <dbReference type="EMBL" id="KRT79189.1"/>
    </source>
</evidence>
<dbReference type="Proteomes" id="UP000051574">
    <property type="component" value="Unassembled WGS sequence"/>
</dbReference>
<feature type="transmembrane region" description="Helical" evidence="4">
    <location>
        <begin position="260"/>
        <end position="280"/>
    </location>
</feature>
<dbReference type="PANTHER" id="PTHR44227:SF3">
    <property type="entry name" value="PROTEIN O-MANNOSYL-TRANSFERASE TMTC4"/>
    <property type="match status" value="1"/>
</dbReference>
<dbReference type="EMBL" id="LJIG01022697">
    <property type="protein sequence ID" value="KRT79189.1"/>
    <property type="molecule type" value="Genomic_DNA"/>
</dbReference>